<evidence type="ECO:0000313" key="3">
    <source>
        <dbReference type="Proteomes" id="UP000054721"/>
    </source>
</evidence>
<organism evidence="2 3">
    <name type="scientific">Trichinella nativa</name>
    <dbReference type="NCBI Taxonomy" id="6335"/>
    <lineage>
        <taxon>Eukaryota</taxon>
        <taxon>Metazoa</taxon>
        <taxon>Ecdysozoa</taxon>
        <taxon>Nematoda</taxon>
        <taxon>Enoplea</taxon>
        <taxon>Dorylaimia</taxon>
        <taxon>Trichinellida</taxon>
        <taxon>Trichinellidae</taxon>
        <taxon>Trichinella</taxon>
    </lineage>
</organism>
<name>A0A0V1LMM8_9BILA</name>
<gene>
    <name evidence="2" type="ORF">T02_541</name>
    <name evidence="1" type="ORF">T02_9369</name>
</gene>
<reference evidence="2 3" key="1">
    <citation type="submission" date="2015-05" db="EMBL/GenBank/DDBJ databases">
        <title>Evolution of Trichinella species and genotypes.</title>
        <authorList>
            <person name="Korhonen P.K."/>
            <person name="Edoardo P."/>
            <person name="Giuseppe L.R."/>
            <person name="Gasser R.B."/>
        </authorList>
    </citation>
    <scope>NUCLEOTIDE SEQUENCE [LARGE SCALE GENOMIC DNA]</scope>
    <source>
        <strain evidence="2">ISS10</strain>
    </source>
</reference>
<dbReference type="EMBL" id="JYDW01000026">
    <property type="protein sequence ID" value="KRZ60721.1"/>
    <property type="molecule type" value="Genomic_DNA"/>
</dbReference>
<proteinExistence type="predicted"/>
<evidence type="ECO:0000313" key="1">
    <source>
        <dbReference type="EMBL" id="KRZ60721.1"/>
    </source>
</evidence>
<dbReference type="EMBL" id="JYDW01000026">
    <property type="protein sequence ID" value="KRZ60756.1"/>
    <property type="molecule type" value="Genomic_DNA"/>
</dbReference>
<protein>
    <submittedName>
        <fullName evidence="2">Uncharacterized protein</fullName>
    </submittedName>
</protein>
<dbReference type="OrthoDB" id="5919063at2759"/>
<keyword evidence="3" id="KW-1185">Reference proteome</keyword>
<accession>A0A0V1LMM8</accession>
<sequence>MERRKITSRSTILTLIAKSPIRKLQSKRPIREKQMLFVPVCRVAKVQFDAVRGWKHCVLIRKLTAANVERQTTDLLSFYSLLFFGIISEK</sequence>
<dbReference type="AlphaFoldDB" id="A0A0V1LMM8"/>
<comment type="caution">
    <text evidence="2">The sequence shown here is derived from an EMBL/GenBank/DDBJ whole genome shotgun (WGS) entry which is preliminary data.</text>
</comment>
<evidence type="ECO:0000313" key="2">
    <source>
        <dbReference type="EMBL" id="KRZ60756.1"/>
    </source>
</evidence>
<dbReference type="Proteomes" id="UP000054721">
    <property type="component" value="Unassembled WGS sequence"/>
</dbReference>